<dbReference type="InterPro" id="IPR009061">
    <property type="entry name" value="DNA-bd_dom_put_sf"/>
</dbReference>
<keyword evidence="3" id="KW-1185">Reference proteome</keyword>
<name>A0ABS2F5I8_9BACE</name>
<dbReference type="Pfam" id="PF12728">
    <property type="entry name" value="HTH_17"/>
    <property type="match status" value="1"/>
</dbReference>
<dbReference type="PANTHER" id="PTHR34585:SF22">
    <property type="entry name" value="HELIX-TURN-HELIX DOMAIN-CONTAINING PROTEIN"/>
    <property type="match status" value="1"/>
</dbReference>
<accession>A0ABS2F5I8</accession>
<reference evidence="2 3" key="1">
    <citation type="journal article" date="2021" name="Sci. Rep.">
        <title>The distribution of antibiotic resistance genes in chicken gut microbiota commensals.</title>
        <authorList>
            <person name="Juricova H."/>
            <person name="Matiasovicova J."/>
            <person name="Kubasova T."/>
            <person name="Cejkova D."/>
            <person name="Rychlik I."/>
        </authorList>
    </citation>
    <scope>NUCLEOTIDE SEQUENCE [LARGE SCALE GENOMIC DNA]</scope>
    <source>
        <strain evidence="2 3">An768</strain>
    </source>
</reference>
<proteinExistence type="predicted"/>
<dbReference type="InterPro" id="IPR041657">
    <property type="entry name" value="HTH_17"/>
</dbReference>
<evidence type="ECO:0000259" key="1">
    <source>
        <dbReference type="Pfam" id="PF12728"/>
    </source>
</evidence>
<dbReference type="EMBL" id="JACJKJ010000001">
    <property type="protein sequence ID" value="MBM6805323.1"/>
    <property type="molecule type" value="Genomic_DNA"/>
</dbReference>
<sequence>MSELRTDSREWVHRIMGSLDRMLVGIENLAVGNRPVLGGERYLTDKEVSAQLKLSRRTLQDYRNEGRISYYQLGGKILYRESDIEKMLQENYREAYKVNRI</sequence>
<evidence type="ECO:0000313" key="2">
    <source>
        <dbReference type="EMBL" id="MBM6805323.1"/>
    </source>
</evidence>
<dbReference type="RefSeq" id="WP_068855435.1">
    <property type="nucleotide sequence ID" value="NZ_JACJKJ010000001.1"/>
</dbReference>
<dbReference type="Proteomes" id="UP000782117">
    <property type="component" value="Unassembled WGS sequence"/>
</dbReference>
<gene>
    <name evidence="2" type="ORF">H6A24_02240</name>
</gene>
<organism evidence="2 3">
    <name type="scientific">Bacteroides caecicola</name>
    <dbReference type="NCBI Taxonomy" id="1462569"/>
    <lineage>
        <taxon>Bacteria</taxon>
        <taxon>Pseudomonadati</taxon>
        <taxon>Bacteroidota</taxon>
        <taxon>Bacteroidia</taxon>
        <taxon>Bacteroidales</taxon>
        <taxon>Bacteroidaceae</taxon>
        <taxon>Bacteroides</taxon>
    </lineage>
</organism>
<evidence type="ECO:0000313" key="3">
    <source>
        <dbReference type="Proteomes" id="UP000782117"/>
    </source>
</evidence>
<comment type="caution">
    <text evidence="2">The sequence shown here is derived from an EMBL/GenBank/DDBJ whole genome shotgun (WGS) entry which is preliminary data.</text>
</comment>
<protein>
    <submittedName>
        <fullName evidence="2">Helix-turn-helix domain-containing protein</fullName>
    </submittedName>
</protein>
<feature type="domain" description="Helix-turn-helix" evidence="1">
    <location>
        <begin position="42"/>
        <end position="91"/>
    </location>
</feature>
<dbReference type="PANTHER" id="PTHR34585">
    <property type="match status" value="1"/>
</dbReference>
<dbReference type="SUPFAM" id="SSF46955">
    <property type="entry name" value="Putative DNA-binding domain"/>
    <property type="match status" value="1"/>
</dbReference>